<comment type="caution">
    <text evidence="2">The sequence shown here is derived from an EMBL/GenBank/DDBJ whole genome shotgun (WGS) entry which is preliminary data.</text>
</comment>
<proteinExistence type="predicted"/>
<dbReference type="AlphaFoldDB" id="A0AAP0M1D6"/>
<accession>A0AAP0M1D6</accession>
<keyword evidence="3" id="KW-1185">Reference proteome</keyword>
<name>A0AAP0M1D6_9ROSI</name>
<keyword evidence="1" id="KW-0472">Membrane</keyword>
<evidence type="ECO:0000313" key="2">
    <source>
        <dbReference type="EMBL" id="KAK9192727.1"/>
    </source>
</evidence>
<feature type="transmembrane region" description="Helical" evidence="1">
    <location>
        <begin position="21"/>
        <end position="41"/>
    </location>
</feature>
<protein>
    <submittedName>
        <fullName evidence="2">Uncharacterized protein</fullName>
    </submittedName>
</protein>
<dbReference type="Proteomes" id="UP001428341">
    <property type="component" value="Unassembled WGS sequence"/>
</dbReference>
<evidence type="ECO:0000256" key="1">
    <source>
        <dbReference type="SAM" id="Phobius"/>
    </source>
</evidence>
<keyword evidence="1" id="KW-0812">Transmembrane</keyword>
<sequence length="52" mass="6239">MKTSIVSYYVTKKRCIYFLPSYVRGFVSLFEILIFCSHFLYTDIVILCCYHL</sequence>
<keyword evidence="1" id="KW-1133">Transmembrane helix</keyword>
<dbReference type="EMBL" id="JBCGBO010000006">
    <property type="protein sequence ID" value="KAK9192727.1"/>
    <property type="molecule type" value="Genomic_DNA"/>
</dbReference>
<gene>
    <name evidence="2" type="ORF">WN944_003420</name>
</gene>
<evidence type="ECO:0000313" key="3">
    <source>
        <dbReference type="Proteomes" id="UP001428341"/>
    </source>
</evidence>
<reference evidence="2 3" key="1">
    <citation type="submission" date="2024-05" db="EMBL/GenBank/DDBJ databases">
        <title>Haplotype-resolved chromosome-level genome assembly of Huyou (Citrus changshanensis).</title>
        <authorList>
            <person name="Miao C."/>
            <person name="Chen W."/>
            <person name="Wu Y."/>
            <person name="Wang L."/>
            <person name="Zhao S."/>
            <person name="Grierson D."/>
            <person name="Xu C."/>
            <person name="Chen K."/>
        </authorList>
    </citation>
    <scope>NUCLEOTIDE SEQUENCE [LARGE SCALE GENOMIC DNA]</scope>
    <source>
        <strain evidence="2">01-14</strain>
        <tissue evidence="2">Leaf</tissue>
    </source>
</reference>
<organism evidence="2 3">
    <name type="scientific">Citrus x changshan-huyou</name>
    <dbReference type="NCBI Taxonomy" id="2935761"/>
    <lineage>
        <taxon>Eukaryota</taxon>
        <taxon>Viridiplantae</taxon>
        <taxon>Streptophyta</taxon>
        <taxon>Embryophyta</taxon>
        <taxon>Tracheophyta</taxon>
        <taxon>Spermatophyta</taxon>
        <taxon>Magnoliopsida</taxon>
        <taxon>eudicotyledons</taxon>
        <taxon>Gunneridae</taxon>
        <taxon>Pentapetalae</taxon>
        <taxon>rosids</taxon>
        <taxon>malvids</taxon>
        <taxon>Sapindales</taxon>
        <taxon>Rutaceae</taxon>
        <taxon>Aurantioideae</taxon>
        <taxon>Citrus</taxon>
    </lineage>
</organism>